<evidence type="ECO:0000259" key="4">
    <source>
        <dbReference type="PROSITE" id="PS50279"/>
    </source>
</evidence>
<dbReference type="CDD" id="cd00109">
    <property type="entry name" value="Kunitz-type"/>
    <property type="match status" value="1"/>
</dbReference>
<dbReference type="InterPro" id="IPR002223">
    <property type="entry name" value="Kunitz_BPTI"/>
</dbReference>
<evidence type="ECO:0000256" key="1">
    <source>
        <dbReference type="ARBA" id="ARBA00022690"/>
    </source>
</evidence>
<dbReference type="Pfam" id="PF00014">
    <property type="entry name" value="Kunitz_BPTI"/>
    <property type="match status" value="1"/>
</dbReference>
<dbReference type="WBParaSite" id="ASIM_0002045401-mRNA-1">
    <property type="protein sequence ID" value="ASIM_0002045401-mRNA-1"/>
    <property type="gene ID" value="ASIM_0002045401"/>
</dbReference>
<keyword evidence="3" id="KW-1015">Disulfide bond</keyword>
<dbReference type="SUPFAM" id="SSF57362">
    <property type="entry name" value="BPTI-like"/>
    <property type="match status" value="1"/>
</dbReference>
<dbReference type="PROSITE" id="PS00280">
    <property type="entry name" value="BPTI_KUNITZ_1"/>
    <property type="match status" value="1"/>
</dbReference>
<proteinExistence type="predicted"/>
<dbReference type="GO" id="GO:0005615">
    <property type="term" value="C:extracellular space"/>
    <property type="evidence" value="ECO:0007669"/>
    <property type="project" value="TreeGrafter"/>
</dbReference>
<dbReference type="InterPro" id="IPR020901">
    <property type="entry name" value="Prtase_inh_Kunz-CS"/>
</dbReference>
<dbReference type="PANTHER" id="PTHR10083:SF374">
    <property type="entry name" value="BPTI_KUNITZ INHIBITOR DOMAIN-CONTAINING PROTEIN"/>
    <property type="match status" value="1"/>
</dbReference>
<sequence>LPKVSGPCSGKHRRFYYDRESGQCEQFEFGGCLGNSNNFVHLADCEKRCAANSAR</sequence>
<evidence type="ECO:0000256" key="3">
    <source>
        <dbReference type="ARBA" id="ARBA00023157"/>
    </source>
</evidence>
<dbReference type="InterPro" id="IPR036880">
    <property type="entry name" value="Kunitz_BPTI_sf"/>
</dbReference>
<feature type="domain" description="BPTI/Kunitz inhibitor" evidence="4">
    <location>
        <begin position="1"/>
        <end position="49"/>
    </location>
</feature>
<reference evidence="5" key="1">
    <citation type="submission" date="2017-02" db="UniProtKB">
        <authorList>
            <consortium name="WormBaseParasite"/>
        </authorList>
    </citation>
    <scope>IDENTIFICATION</scope>
</reference>
<name>A0A0M3KHI9_ANISI</name>
<evidence type="ECO:0000313" key="5">
    <source>
        <dbReference type="WBParaSite" id="ASIM_0002045401-mRNA-1"/>
    </source>
</evidence>
<dbReference type="InterPro" id="IPR050098">
    <property type="entry name" value="TFPI/VKTCI-like"/>
</dbReference>
<keyword evidence="1" id="KW-0646">Protease inhibitor</keyword>
<dbReference type="PANTHER" id="PTHR10083">
    <property type="entry name" value="KUNITZ-TYPE PROTEASE INHIBITOR-RELATED"/>
    <property type="match status" value="1"/>
</dbReference>
<dbReference type="Gene3D" id="4.10.410.10">
    <property type="entry name" value="Pancreatic trypsin inhibitor Kunitz domain"/>
    <property type="match status" value="1"/>
</dbReference>
<dbReference type="GO" id="GO:0004867">
    <property type="term" value="F:serine-type endopeptidase inhibitor activity"/>
    <property type="evidence" value="ECO:0007669"/>
    <property type="project" value="UniProtKB-KW"/>
</dbReference>
<evidence type="ECO:0000256" key="2">
    <source>
        <dbReference type="ARBA" id="ARBA00022900"/>
    </source>
</evidence>
<dbReference type="PRINTS" id="PR00759">
    <property type="entry name" value="BASICPTASE"/>
</dbReference>
<dbReference type="AlphaFoldDB" id="A0A0M3KHI9"/>
<organism evidence="5">
    <name type="scientific">Anisakis simplex</name>
    <name type="common">Herring worm</name>
    <dbReference type="NCBI Taxonomy" id="6269"/>
    <lineage>
        <taxon>Eukaryota</taxon>
        <taxon>Metazoa</taxon>
        <taxon>Ecdysozoa</taxon>
        <taxon>Nematoda</taxon>
        <taxon>Chromadorea</taxon>
        <taxon>Rhabditida</taxon>
        <taxon>Spirurina</taxon>
        <taxon>Ascaridomorpha</taxon>
        <taxon>Ascaridoidea</taxon>
        <taxon>Anisakidae</taxon>
        <taxon>Anisakis</taxon>
        <taxon>Anisakis simplex complex</taxon>
    </lineage>
</organism>
<dbReference type="PROSITE" id="PS50279">
    <property type="entry name" value="BPTI_KUNITZ_2"/>
    <property type="match status" value="1"/>
</dbReference>
<keyword evidence="2" id="KW-0722">Serine protease inhibitor</keyword>
<protein>
    <submittedName>
        <fullName evidence="5">BPTI/Kunitz inhibitor domain-containing protein</fullName>
    </submittedName>
</protein>
<dbReference type="SMART" id="SM00131">
    <property type="entry name" value="KU"/>
    <property type="match status" value="1"/>
</dbReference>
<accession>A0A0M3KHI9</accession>